<evidence type="ECO:0000313" key="8">
    <source>
        <dbReference type="EMBL" id="CAB4122896.1"/>
    </source>
</evidence>
<dbReference type="EMBL" id="LR796167">
    <property type="protein sequence ID" value="CAB4122896.1"/>
    <property type="molecule type" value="Genomic_DNA"/>
</dbReference>
<sequence length="85" mass="9301">MILFMITTQNTTANSMLSALTRIGEGSKMVVTGDVKQSDRGKENGLQDFLNRNPNIPGVAVCPFGKQHVERHPVISAILKLYGED</sequence>
<dbReference type="PANTHER" id="PTHR30473:SF1">
    <property type="entry name" value="PHOH-LIKE PROTEIN"/>
    <property type="match status" value="1"/>
</dbReference>
<evidence type="ECO:0000259" key="7">
    <source>
        <dbReference type="Pfam" id="PF02562"/>
    </source>
</evidence>
<evidence type="ECO:0000256" key="1">
    <source>
        <dbReference type="ARBA" id="ARBA00004496"/>
    </source>
</evidence>
<keyword evidence="4" id="KW-0547">Nucleotide-binding</keyword>
<evidence type="ECO:0000256" key="3">
    <source>
        <dbReference type="ARBA" id="ARBA00022490"/>
    </source>
</evidence>
<evidence type="ECO:0000256" key="2">
    <source>
        <dbReference type="ARBA" id="ARBA00010393"/>
    </source>
</evidence>
<dbReference type="Gene3D" id="3.40.50.300">
    <property type="entry name" value="P-loop containing nucleotide triphosphate hydrolases"/>
    <property type="match status" value="1"/>
</dbReference>
<protein>
    <recommendedName>
        <fullName evidence="6">PhoH-like protein</fullName>
    </recommendedName>
</protein>
<name>A0A6J5KNR6_9CAUD</name>
<evidence type="ECO:0000256" key="6">
    <source>
        <dbReference type="ARBA" id="ARBA00039970"/>
    </source>
</evidence>
<reference evidence="8" key="1">
    <citation type="submission" date="2020-04" db="EMBL/GenBank/DDBJ databases">
        <authorList>
            <person name="Chiriac C."/>
            <person name="Salcher M."/>
            <person name="Ghai R."/>
            <person name="Kavagutti S V."/>
        </authorList>
    </citation>
    <scope>NUCLEOTIDE SEQUENCE</scope>
</reference>
<organism evidence="8">
    <name type="scientific">uncultured Caudovirales phage</name>
    <dbReference type="NCBI Taxonomy" id="2100421"/>
    <lineage>
        <taxon>Viruses</taxon>
        <taxon>Duplodnaviria</taxon>
        <taxon>Heunggongvirae</taxon>
        <taxon>Uroviricota</taxon>
        <taxon>Caudoviricetes</taxon>
        <taxon>Peduoviridae</taxon>
        <taxon>Maltschvirus</taxon>
        <taxon>Maltschvirus maltsch</taxon>
    </lineage>
</organism>
<keyword evidence="3" id="KW-0963">Cytoplasm</keyword>
<evidence type="ECO:0000256" key="5">
    <source>
        <dbReference type="ARBA" id="ARBA00022840"/>
    </source>
</evidence>
<keyword evidence="5" id="KW-0067">ATP-binding</keyword>
<dbReference type="GO" id="GO:0005524">
    <property type="term" value="F:ATP binding"/>
    <property type="evidence" value="ECO:0007669"/>
    <property type="project" value="UniProtKB-KW"/>
</dbReference>
<dbReference type="PANTHER" id="PTHR30473">
    <property type="entry name" value="PROTEIN PHOH"/>
    <property type="match status" value="1"/>
</dbReference>
<dbReference type="InterPro" id="IPR051451">
    <property type="entry name" value="PhoH2-like"/>
</dbReference>
<dbReference type="InterPro" id="IPR027417">
    <property type="entry name" value="P-loop_NTPase"/>
</dbReference>
<feature type="domain" description="PhoH-like protein" evidence="7">
    <location>
        <begin position="8"/>
        <end position="82"/>
    </location>
</feature>
<dbReference type="InterPro" id="IPR003714">
    <property type="entry name" value="PhoH"/>
</dbReference>
<comment type="similarity">
    <text evidence="2">Belongs to the PhoH family.</text>
</comment>
<dbReference type="Pfam" id="PF02562">
    <property type="entry name" value="PhoH"/>
    <property type="match status" value="1"/>
</dbReference>
<proteinExistence type="inferred from homology"/>
<gene>
    <name evidence="8" type="ORF">UFOVP29_92</name>
</gene>
<evidence type="ECO:0000256" key="4">
    <source>
        <dbReference type="ARBA" id="ARBA00022741"/>
    </source>
</evidence>
<comment type="subcellular location">
    <subcellularLocation>
        <location evidence="1">Cytoplasm</location>
    </subcellularLocation>
</comment>
<accession>A0A6J5KNR6</accession>